<keyword evidence="3" id="KW-1185">Reference proteome</keyword>
<reference evidence="2 3" key="1">
    <citation type="submission" date="2016-10" db="EMBL/GenBank/DDBJ databases">
        <authorList>
            <person name="de Groot N.N."/>
        </authorList>
    </citation>
    <scope>NUCLEOTIDE SEQUENCE [LARGE SCALE GENOMIC DNA]</scope>
    <source>
        <strain evidence="2 3">CGMCC 1.6848</strain>
    </source>
</reference>
<feature type="domain" description="DUF5983" evidence="1">
    <location>
        <begin position="16"/>
        <end position="109"/>
    </location>
</feature>
<protein>
    <recommendedName>
        <fullName evidence="1">DUF5983 domain-containing protein</fullName>
    </recommendedName>
</protein>
<evidence type="ECO:0000313" key="2">
    <source>
        <dbReference type="EMBL" id="SFI13579.1"/>
    </source>
</evidence>
<dbReference type="Pfam" id="PF19419">
    <property type="entry name" value="DUF5983"/>
    <property type="match status" value="1"/>
</dbReference>
<gene>
    <name evidence="2" type="ORF">SAMN04487959_12045</name>
</gene>
<dbReference type="InterPro" id="IPR046025">
    <property type="entry name" value="DUF5983"/>
</dbReference>
<name>A0A1I3FQT4_9GAMM</name>
<proteinExistence type="predicted"/>
<evidence type="ECO:0000259" key="1">
    <source>
        <dbReference type="Pfam" id="PF19419"/>
    </source>
</evidence>
<accession>A0A1I3FQT4</accession>
<dbReference type="AlphaFoldDB" id="A0A1I3FQT4"/>
<dbReference type="RefSeq" id="WP_092849929.1">
    <property type="nucleotide sequence ID" value="NZ_FOPY01000020.1"/>
</dbReference>
<sequence length="109" mass="11906">MAHPLSAAKTNQAESMIVLTTGHLPQEEVETVETLLARCEINGANAHREWFVISAGYAEEGSEYDPLAKVSSDVPVLNGLASEARKAGIRWLMFDADVSPTDGLPFYDW</sequence>
<evidence type="ECO:0000313" key="3">
    <source>
        <dbReference type="Proteomes" id="UP000199040"/>
    </source>
</evidence>
<dbReference type="Proteomes" id="UP000199040">
    <property type="component" value="Unassembled WGS sequence"/>
</dbReference>
<organism evidence="2 3">
    <name type="scientific">Modicisalibacter xianhensis</name>
    <dbReference type="NCBI Taxonomy" id="442341"/>
    <lineage>
        <taxon>Bacteria</taxon>
        <taxon>Pseudomonadati</taxon>
        <taxon>Pseudomonadota</taxon>
        <taxon>Gammaproteobacteria</taxon>
        <taxon>Oceanospirillales</taxon>
        <taxon>Halomonadaceae</taxon>
        <taxon>Modicisalibacter</taxon>
    </lineage>
</organism>
<dbReference type="EMBL" id="FOPY01000020">
    <property type="protein sequence ID" value="SFI13579.1"/>
    <property type="molecule type" value="Genomic_DNA"/>
</dbReference>